<comment type="caution">
    <text evidence="1">The sequence shown here is derived from an EMBL/GenBank/DDBJ whole genome shotgun (WGS) entry which is preliminary data.</text>
</comment>
<feature type="non-terminal residue" evidence="1">
    <location>
        <position position="1"/>
    </location>
</feature>
<reference evidence="1" key="1">
    <citation type="journal article" date="2014" name="Front. Microbiol.">
        <title>High frequency of phylogenetically diverse reductive dehalogenase-homologous genes in deep subseafloor sedimentary metagenomes.</title>
        <authorList>
            <person name="Kawai M."/>
            <person name="Futagami T."/>
            <person name="Toyoda A."/>
            <person name="Takaki Y."/>
            <person name="Nishi S."/>
            <person name="Hori S."/>
            <person name="Arai W."/>
            <person name="Tsubouchi T."/>
            <person name="Morono Y."/>
            <person name="Uchiyama I."/>
            <person name="Ito T."/>
            <person name="Fujiyama A."/>
            <person name="Inagaki F."/>
            <person name="Takami H."/>
        </authorList>
    </citation>
    <scope>NUCLEOTIDE SEQUENCE</scope>
    <source>
        <strain evidence="1">Expedition CK06-06</strain>
    </source>
</reference>
<accession>X1SA09</accession>
<dbReference type="AlphaFoldDB" id="X1SA09"/>
<proteinExistence type="predicted"/>
<dbReference type="Gene3D" id="3.40.630.10">
    <property type="entry name" value="Zn peptidases"/>
    <property type="match status" value="1"/>
</dbReference>
<organism evidence="1">
    <name type="scientific">marine sediment metagenome</name>
    <dbReference type="NCBI Taxonomy" id="412755"/>
    <lineage>
        <taxon>unclassified sequences</taxon>
        <taxon>metagenomes</taxon>
        <taxon>ecological metagenomes</taxon>
    </lineage>
</organism>
<sequence length="288" mass="32967">GYWGGSDHAVFCDPTIGVPSVMIGHADVFHHSSYDTPDKCDPTELKRVMAAASMATWVISNATDQWAVKIASAVHRKWLNRLHKRTTQSMDWLINDSESEDFSKRAGYIHRKILDYSRVIANVEKKALEEVKKLCQGNHQGNQSCQFINRLSRSTVKHLKLDNRSLTDFYRLLCQRKKIAAPKPALTSREKHAQSIIPKRLRRGPLPYRFLQHQLGDDYEWYLKNQDKIGEAGRNKSYEVLNLSDGTHNALFIRDVISVEFGEADIEYVLHLLEDLKKLGVIDLKNAP</sequence>
<protein>
    <recommendedName>
        <fullName evidence="2">Peptidase M28 domain-containing protein</fullName>
    </recommendedName>
</protein>
<name>X1SA09_9ZZZZ</name>
<evidence type="ECO:0000313" key="1">
    <source>
        <dbReference type="EMBL" id="GAI75946.1"/>
    </source>
</evidence>
<gene>
    <name evidence="1" type="ORF">S12H4_18396</name>
</gene>
<dbReference type="EMBL" id="BARW01009081">
    <property type="protein sequence ID" value="GAI75946.1"/>
    <property type="molecule type" value="Genomic_DNA"/>
</dbReference>
<evidence type="ECO:0008006" key="2">
    <source>
        <dbReference type="Google" id="ProtNLM"/>
    </source>
</evidence>
<dbReference type="SUPFAM" id="SSF53187">
    <property type="entry name" value="Zn-dependent exopeptidases"/>
    <property type="match status" value="1"/>
</dbReference>